<dbReference type="Proteomes" id="UP000708208">
    <property type="component" value="Unassembled WGS sequence"/>
</dbReference>
<name>A0A8J2KUZ8_9HEXA</name>
<organism evidence="2 3">
    <name type="scientific">Allacma fusca</name>
    <dbReference type="NCBI Taxonomy" id="39272"/>
    <lineage>
        <taxon>Eukaryota</taxon>
        <taxon>Metazoa</taxon>
        <taxon>Ecdysozoa</taxon>
        <taxon>Arthropoda</taxon>
        <taxon>Hexapoda</taxon>
        <taxon>Collembola</taxon>
        <taxon>Symphypleona</taxon>
        <taxon>Sminthuridae</taxon>
        <taxon>Allacma</taxon>
    </lineage>
</organism>
<accession>A0A8J2KUZ8</accession>
<evidence type="ECO:0000313" key="2">
    <source>
        <dbReference type="EMBL" id="CAG7821926.1"/>
    </source>
</evidence>
<dbReference type="PROSITE" id="PS51257">
    <property type="entry name" value="PROKAR_LIPOPROTEIN"/>
    <property type="match status" value="1"/>
</dbReference>
<evidence type="ECO:0000313" key="3">
    <source>
        <dbReference type="Proteomes" id="UP000708208"/>
    </source>
</evidence>
<evidence type="ECO:0000256" key="1">
    <source>
        <dbReference type="SAM" id="MobiDB-lite"/>
    </source>
</evidence>
<dbReference type="EMBL" id="CAJVCH010524867">
    <property type="protein sequence ID" value="CAG7821926.1"/>
    <property type="molecule type" value="Genomic_DNA"/>
</dbReference>
<comment type="caution">
    <text evidence="2">The sequence shown here is derived from an EMBL/GenBank/DDBJ whole genome shotgun (WGS) entry which is preliminary data.</text>
</comment>
<sequence>MQLYLRNKYLLMKHYQQIKANSALPSIWGLYACTEVATLNFANEDQFKDWKSSLQATNSCKYIKSPSKKNTQLYICHRSGVYEAKQDRPREIKKLRTVKSSEKECYPPLLDQSDKALRNRAADVVSEFPEPWKASKPHENTGTNWTANLMANHLRYVPERGLGPNGGGRTTIVRHPPNFVIRQPGMDIDTRLDSDVMTSIGKGTVSEGRLGPVNYLGGISFHSGGFFQGVPIPDWRDLKREKKKLGRDDEMMQRYTWTPKAPAYFPQHYSPPKQLPLRPAQNRRYFRKQIDWWASDASYPYVDPRDLTTKARETTTDPRSFINAEEIEELPEEVDAISLESDLHLPDESQSVHIEVSKQEKRRLDQTR</sequence>
<dbReference type="AlphaFoldDB" id="A0A8J2KUZ8"/>
<gene>
    <name evidence="2" type="ORF">AFUS01_LOCUS32229</name>
</gene>
<dbReference type="InterPro" id="IPR052797">
    <property type="entry name" value="RegFact_GeneExpr_CellDeath"/>
</dbReference>
<proteinExistence type="predicted"/>
<protein>
    <submittedName>
        <fullName evidence="2">Uncharacterized protein</fullName>
    </submittedName>
</protein>
<feature type="region of interest" description="Disordered" evidence="1">
    <location>
        <begin position="344"/>
        <end position="368"/>
    </location>
</feature>
<dbReference type="PANTHER" id="PTHR33936:SF24">
    <property type="entry name" value="C2H2-TYPE DOMAIN-CONTAINING PROTEIN"/>
    <property type="match status" value="1"/>
</dbReference>
<feature type="compositionally biased region" description="Basic and acidic residues" evidence="1">
    <location>
        <begin position="355"/>
        <end position="368"/>
    </location>
</feature>
<reference evidence="2" key="1">
    <citation type="submission" date="2021-06" db="EMBL/GenBank/DDBJ databases">
        <authorList>
            <person name="Hodson N. C."/>
            <person name="Mongue J. A."/>
            <person name="Jaron S. K."/>
        </authorList>
    </citation>
    <scope>NUCLEOTIDE SEQUENCE</scope>
</reference>
<keyword evidence="3" id="KW-1185">Reference proteome</keyword>
<dbReference type="PANTHER" id="PTHR33936">
    <property type="entry name" value="PROTEIN CBG17840"/>
    <property type="match status" value="1"/>
</dbReference>